<dbReference type="AlphaFoldDB" id="A0A0J8UDH2"/>
<organism evidence="2 3">
    <name type="scientific">Mycolicibacterium conceptionense</name>
    <dbReference type="NCBI Taxonomy" id="451644"/>
    <lineage>
        <taxon>Bacteria</taxon>
        <taxon>Bacillati</taxon>
        <taxon>Actinomycetota</taxon>
        <taxon>Actinomycetes</taxon>
        <taxon>Mycobacteriales</taxon>
        <taxon>Mycobacteriaceae</taxon>
        <taxon>Mycolicibacterium</taxon>
    </lineage>
</organism>
<dbReference type="PATRIC" id="fig|451644.5.peg.1189"/>
<gene>
    <name evidence="2" type="ORF">ACT17_05900</name>
</gene>
<sequence>MAGVTVYTFSESGSSSSRGRSGMSDEHAKTLLESETAAAELRLGRTRVPHRDEYLGDGFKVGSGDDPSYAVIVIDKF</sequence>
<proteinExistence type="predicted"/>
<evidence type="ECO:0000313" key="3">
    <source>
        <dbReference type="Proteomes" id="UP000037594"/>
    </source>
</evidence>
<evidence type="ECO:0000313" key="2">
    <source>
        <dbReference type="EMBL" id="KMV19583.1"/>
    </source>
</evidence>
<dbReference type="RefSeq" id="WP_048895519.1">
    <property type="nucleotide sequence ID" value="NZ_LFOD01000003.1"/>
</dbReference>
<accession>A0A0J8UDH2</accession>
<reference evidence="2 3" key="1">
    <citation type="submission" date="2015-06" db="EMBL/GenBank/DDBJ databases">
        <title>Genome sequence of Mycobacterium conceptionense strain MLE.</title>
        <authorList>
            <person name="Greninger A.L."/>
            <person name="Cunningham G."/>
            <person name="Chiu C.Y."/>
            <person name="Miller S."/>
        </authorList>
    </citation>
    <scope>NUCLEOTIDE SEQUENCE [LARGE SCALE GENOMIC DNA]</scope>
    <source>
        <strain evidence="2 3">MLE</strain>
    </source>
</reference>
<feature type="region of interest" description="Disordered" evidence="1">
    <location>
        <begin position="1"/>
        <end position="27"/>
    </location>
</feature>
<comment type="caution">
    <text evidence="2">The sequence shown here is derived from an EMBL/GenBank/DDBJ whole genome shotgun (WGS) entry which is preliminary data.</text>
</comment>
<dbReference type="Proteomes" id="UP000037594">
    <property type="component" value="Unassembled WGS sequence"/>
</dbReference>
<evidence type="ECO:0000256" key="1">
    <source>
        <dbReference type="SAM" id="MobiDB-lite"/>
    </source>
</evidence>
<protein>
    <submittedName>
        <fullName evidence="2">Uncharacterized protein</fullName>
    </submittedName>
</protein>
<dbReference type="EMBL" id="LFOD01000003">
    <property type="protein sequence ID" value="KMV19583.1"/>
    <property type="molecule type" value="Genomic_DNA"/>
</dbReference>
<feature type="compositionally biased region" description="Low complexity" evidence="1">
    <location>
        <begin position="10"/>
        <end position="22"/>
    </location>
</feature>
<name>A0A0J8UDH2_9MYCO</name>